<evidence type="ECO:0000256" key="3">
    <source>
        <dbReference type="SAM" id="MobiDB-lite"/>
    </source>
</evidence>
<dbReference type="Gene3D" id="1.10.10.1150">
    <property type="entry name" value="Coenzyme PQQ synthesis protein D (PqqD)"/>
    <property type="match status" value="1"/>
</dbReference>
<dbReference type="PANTHER" id="PTHR30097">
    <property type="entry name" value="CATION EFFLUX SYSTEM PROTEIN CUSB"/>
    <property type="match status" value="1"/>
</dbReference>
<feature type="transmembrane region" description="Helical" evidence="4">
    <location>
        <begin position="154"/>
        <end position="176"/>
    </location>
</feature>
<dbReference type="SUPFAM" id="SSF111369">
    <property type="entry name" value="HlyD-like secretion proteins"/>
    <property type="match status" value="1"/>
</dbReference>
<keyword evidence="4" id="KW-1133">Transmembrane helix</keyword>
<keyword evidence="1" id="KW-0813">Transport</keyword>
<evidence type="ECO:0008006" key="7">
    <source>
        <dbReference type="Google" id="ProtNLM"/>
    </source>
</evidence>
<sequence>MTATLYSAQWYRIARLRPRLRAQVRVQRQHWRGERWYLLSDYATGRQHRLSDAAYQFIGRCDGQRTVQDVWNTLLEGRPDDAPTQDEVLALLGELDELELLQSERAGNAAALRQRRDERRAKRRRSLLNPLSFRLPLADPSAWLPRLDPLAQRLFSPAAGWLLGLGLLLALLVMLTEWPALQAHARQRLGSPGFLFLLWILYPLLKTVHELGHALAVRRWGGEVHEIGLGLILLTPAPYVDASAAAAFTQRHQRALVSAAGILVELALAALALGAWTLTQPGRVHDAALAVMLIGVTSTLLFNGNPLLRFDGYHLMGDLFDLANLGARSNAWWSRRLGARLLGVAGPLPPHAASERKWLIAYAPLALAWRVGLTLALIGWLGATWVGFALLGLAYAAMALLWQPLRGWSRQALQAAAPGAELARVRLRLGLIGVGSLLALCVVPLPQHTLAPGVVWLPEQAQLRSEVEGFIAELPVADGASVRPGDVLLRLSNPELQAARDQLAARLDGLQAEHYQQLLRDPGAAQNLQLDLERSRAELARADERLARLTLRAQVAGRLVLPRQADQSGRWLRQGTTLGYVLAPDALRVRAAVPEQDAHLVRQQFQMTQAAQAVQVRLADGGGEVLDARLSSAVPAATRQLPSAALGEPGGGPIAVEPAAKPGQDPTKGVQATQALQPVFLFDLAVPGLAVERVGTRAWVRFEHGSAPLAWQLYRRASQLFLQHVSPAT</sequence>
<feature type="transmembrane region" description="Helical" evidence="4">
    <location>
        <begin position="227"/>
        <end position="248"/>
    </location>
</feature>
<evidence type="ECO:0000313" key="5">
    <source>
        <dbReference type="EMBL" id="BDI03907.1"/>
    </source>
</evidence>
<dbReference type="Gene3D" id="2.40.30.170">
    <property type="match status" value="1"/>
</dbReference>
<feature type="coiled-coil region" evidence="2">
    <location>
        <begin position="493"/>
        <end position="552"/>
    </location>
</feature>
<proteinExistence type="predicted"/>
<name>A0ABM7YI56_9BURK</name>
<dbReference type="PANTHER" id="PTHR30097:SF4">
    <property type="entry name" value="SLR6042 PROTEIN"/>
    <property type="match status" value="1"/>
</dbReference>
<protein>
    <recommendedName>
        <fullName evidence="7">Peptide zinc metalloprotease protein</fullName>
    </recommendedName>
</protein>
<organism evidence="5 6">
    <name type="scientific">Sphaerotilus microaerophilus</name>
    <dbReference type="NCBI Taxonomy" id="2914710"/>
    <lineage>
        <taxon>Bacteria</taxon>
        <taxon>Pseudomonadati</taxon>
        <taxon>Pseudomonadota</taxon>
        <taxon>Betaproteobacteria</taxon>
        <taxon>Burkholderiales</taxon>
        <taxon>Sphaerotilaceae</taxon>
        <taxon>Sphaerotilus</taxon>
    </lineage>
</organism>
<dbReference type="Gene3D" id="1.10.287.470">
    <property type="entry name" value="Helix hairpin bin"/>
    <property type="match status" value="1"/>
</dbReference>
<accession>A0ABM7YI56</accession>
<dbReference type="Gene3D" id="2.40.50.100">
    <property type="match status" value="1"/>
</dbReference>
<evidence type="ECO:0000256" key="1">
    <source>
        <dbReference type="ARBA" id="ARBA00022448"/>
    </source>
</evidence>
<dbReference type="InterPro" id="IPR051909">
    <property type="entry name" value="MFP_Cation_Efflux"/>
</dbReference>
<keyword evidence="4" id="KW-0472">Membrane</keyword>
<feature type="transmembrane region" description="Helical" evidence="4">
    <location>
        <begin position="288"/>
        <end position="308"/>
    </location>
</feature>
<dbReference type="RefSeq" id="WP_251972154.1">
    <property type="nucleotide sequence ID" value="NZ_AP025730.1"/>
</dbReference>
<dbReference type="EMBL" id="AP025730">
    <property type="protein sequence ID" value="BDI03907.1"/>
    <property type="molecule type" value="Genomic_DNA"/>
</dbReference>
<feature type="transmembrane region" description="Helical" evidence="4">
    <location>
        <begin position="255"/>
        <end position="276"/>
    </location>
</feature>
<evidence type="ECO:0000313" key="6">
    <source>
        <dbReference type="Proteomes" id="UP001057498"/>
    </source>
</evidence>
<feature type="region of interest" description="Disordered" evidence="3">
    <location>
        <begin position="643"/>
        <end position="670"/>
    </location>
</feature>
<keyword evidence="4" id="KW-0812">Transmembrane</keyword>
<reference evidence="5" key="1">
    <citation type="submission" date="2022-04" db="EMBL/GenBank/DDBJ databases">
        <title>Whole genome sequence of Sphaerotilus sp. FB-5.</title>
        <authorList>
            <person name="Takeda M."/>
            <person name="Narihara S."/>
            <person name="Akimoto M."/>
            <person name="Akimoto R."/>
            <person name="Nishiyashiki S."/>
            <person name="Murakami T."/>
        </authorList>
    </citation>
    <scope>NUCLEOTIDE SEQUENCE</scope>
    <source>
        <strain evidence="5">FB-5</strain>
    </source>
</reference>
<gene>
    <name evidence="5" type="ORF">CATMQ487_08770</name>
</gene>
<feature type="transmembrane region" description="Helical" evidence="4">
    <location>
        <begin position="188"/>
        <end position="205"/>
    </location>
</feature>
<dbReference type="Proteomes" id="UP001057498">
    <property type="component" value="Chromosome"/>
</dbReference>
<keyword evidence="6" id="KW-1185">Reference proteome</keyword>
<evidence type="ECO:0000256" key="2">
    <source>
        <dbReference type="SAM" id="Coils"/>
    </source>
</evidence>
<keyword evidence="2" id="KW-0175">Coiled coil</keyword>
<dbReference type="InterPro" id="IPR041881">
    <property type="entry name" value="PqqD_sf"/>
</dbReference>
<evidence type="ECO:0000256" key="4">
    <source>
        <dbReference type="SAM" id="Phobius"/>
    </source>
</evidence>
<feature type="transmembrane region" description="Helical" evidence="4">
    <location>
        <begin position="385"/>
        <end position="405"/>
    </location>
</feature>